<accession>A0A550BRF8</accession>
<evidence type="ECO:0000313" key="1">
    <source>
        <dbReference type="EMBL" id="TRM55122.1"/>
    </source>
</evidence>
<organism evidence="1 2">
    <name type="scientific">Schizophyllum amplum</name>
    <dbReference type="NCBI Taxonomy" id="97359"/>
    <lineage>
        <taxon>Eukaryota</taxon>
        <taxon>Fungi</taxon>
        <taxon>Dikarya</taxon>
        <taxon>Basidiomycota</taxon>
        <taxon>Agaricomycotina</taxon>
        <taxon>Agaricomycetes</taxon>
        <taxon>Agaricomycetidae</taxon>
        <taxon>Agaricales</taxon>
        <taxon>Schizophyllaceae</taxon>
        <taxon>Schizophyllum</taxon>
    </lineage>
</organism>
<evidence type="ECO:0000313" key="2">
    <source>
        <dbReference type="Proteomes" id="UP000320762"/>
    </source>
</evidence>
<dbReference type="OrthoDB" id="3227079at2759"/>
<dbReference type="AlphaFoldDB" id="A0A550BRF8"/>
<comment type="caution">
    <text evidence="1">The sequence shown here is derived from an EMBL/GenBank/DDBJ whole genome shotgun (WGS) entry which is preliminary data.</text>
</comment>
<gene>
    <name evidence="1" type="ORF">BD626DRAFT_579532</name>
</gene>
<sequence>MSFLRAALSCCLGKRPRNELDDVIPNEESRLIPSIVDEPSGSSLPNVSSMDQQKVRDKLGIIVRAKEGRMVNVHAAIPFNLHNQARPTHLWP</sequence>
<dbReference type="EMBL" id="VDMD01000323">
    <property type="protein sequence ID" value="TRM55122.1"/>
    <property type="molecule type" value="Genomic_DNA"/>
</dbReference>
<name>A0A550BRF8_9AGAR</name>
<dbReference type="Proteomes" id="UP000320762">
    <property type="component" value="Unassembled WGS sequence"/>
</dbReference>
<reference evidence="1 2" key="1">
    <citation type="journal article" date="2019" name="New Phytol.">
        <title>Comparative genomics reveals unique wood-decay strategies and fruiting body development in the Schizophyllaceae.</title>
        <authorList>
            <person name="Almasi E."/>
            <person name="Sahu N."/>
            <person name="Krizsan K."/>
            <person name="Balint B."/>
            <person name="Kovacs G.M."/>
            <person name="Kiss B."/>
            <person name="Cseklye J."/>
            <person name="Drula E."/>
            <person name="Henrissat B."/>
            <person name="Nagy I."/>
            <person name="Chovatia M."/>
            <person name="Adam C."/>
            <person name="LaButti K."/>
            <person name="Lipzen A."/>
            <person name="Riley R."/>
            <person name="Grigoriev I.V."/>
            <person name="Nagy L.G."/>
        </authorList>
    </citation>
    <scope>NUCLEOTIDE SEQUENCE [LARGE SCALE GENOMIC DNA]</scope>
    <source>
        <strain evidence="1 2">NL-1724</strain>
    </source>
</reference>
<dbReference type="STRING" id="97359.A0A550BRF8"/>
<protein>
    <submittedName>
        <fullName evidence="1">Uncharacterized protein</fullName>
    </submittedName>
</protein>
<proteinExistence type="predicted"/>
<keyword evidence="2" id="KW-1185">Reference proteome</keyword>